<proteinExistence type="predicted"/>
<accession>A0A915JSD2</accession>
<name>A0A915JSD2_ROMCU</name>
<dbReference type="WBParaSite" id="nRc.2.0.1.t28767-RA">
    <property type="protein sequence ID" value="nRc.2.0.1.t28767-RA"/>
    <property type="gene ID" value="nRc.2.0.1.g28767"/>
</dbReference>
<reference evidence="2" key="1">
    <citation type="submission" date="2022-11" db="UniProtKB">
        <authorList>
            <consortium name="WormBaseParasite"/>
        </authorList>
    </citation>
    <scope>IDENTIFICATION</scope>
</reference>
<sequence>MLRVSLSRQKVVNHETVLYIYEPKSPQKLRKSATYSPTYIHEYLLQRFIYQRFRIQLENFYGVPRRNGEQIKLINLISNVVKVHSPAILR</sequence>
<protein>
    <submittedName>
        <fullName evidence="2">Uncharacterized protein</fullName>
    </submittedName>
</protein>
<keyword evidence="1" id="KW-1185">Reference proteome</keyword>
<organism evidence="1 2">
    <name type="scientific">Romanomermis culicivorax</name>
    <name type="common">Nematode worm</name>
    <dbReference type="NCBI Taxonomy" id="13658"/>
    <lineage>
        <taxon>Eukaryota</taxon>
        <taxon>Metazoa</taxon>
        <taxon>Ecdysozoa</taxon>
        <taxon>Nematoda</taxon>
        <taxon>Enoplea</taxon>
        <taxon>Dorylaimia</taxon>
        <taxon>Mermithida</taxon>
        <taxon>Mermithoidea</taxon>
        <taxon>Mermithidae</taxon>
        <taxon>Romanomermis</taxon>
    </lineage>
</organism>
<evidence type="ECO:0000313" key="2">
    <source>
        <dbReference type="WBParaSite" id="nRc.2.0.1.t28767-RA"/>
    </source>
</evidence>
<dbReference type="AlphaFoldDB" id="A0A915JSD2"/>
<dbReference type="Proteomes" id="UP000887565">
    <property type="component" value="Unplaced"/>
</dbReference>
<evidence type="ECO:0000313" key="1">
    <source>
        <dbReference type="Proteomes" id="UP000887565"/>
    </source>
</evidence>